<keyword evidence="14" id="KW-0969">Cilium</keyword>
<evidence type="ECO:0000313" key="15">
    <source>
        <dbReference type="Proteomes" id="UP000192343"/>
    </source>
</evidence>
<comment type="caution">
    <text evidence="14">The sequence shown here is derived from an EMBL/GenBank/DDBJ whole genome shotgun (WGS) entry which is preliminary data.</text>
</comment>
<dbReference type="SUPFAM" id="SSF160544">
    <property type="entry name" value="EscU C-terminal domain-like"/>
    <property type="match status" value="1"/>
</dbReference>
<dbReference type="InterPro" id="IPR029025">
    <property type="entry name" value="T3SS_substrate_exporter_C"/>
</dbReference>
<dbReference type="PANTHER" id="PTHR30531">
    <property type="entry name" value="FLAGELLAR BIOSYNTHETIC PROTEIN FLHB"/>
    <property type="match status" value="1"/>
</dbReference>
<dbReference type="GO" id="GO:0044780">
    <property type="term" value="P:bacterial-type flagellum assembly"/>
    <property type="evidence" value="ECO:0007669"/>
    <property type="project" value="InterPro"/>
</dbReference>
<evidence type="ECO:0000256" key="7">
    <source>
        <dbReference type="ARBA" id="ARBA00022795"/>
    </source>
</evidence>
<evidence type="ECO:0000256" key="3">
    <source>
        <dbReference type="ARBA" id="ARBA00021622"/>
    </source>
</evidence>
<evidence type="ECO:0000256" key="1">
    <source>
        <dbReference type="ARBA" id="ARBA00004651"/>
    </source>
</evidence>
<dbReference type="AlphaFoldDB" id="A0A1Y1RW04"/>
<keyword evidence="6 13" id="KW-0812">Transmembrane</keyword>
<evidence type="ECO:0000256" key="2">
    <source>
        <dbReference type="ARBA" id="ARBA00010690"/>
    </source>
</evidence>
<evidence type="ECO:0000256" key="9">
    <source>
        <dbReference type="ARBA" id="ARBA00022989"/>
    </source>
</evidence>
<dbReference type="STRING" id="1963862.B4O97_13180"/>
<feature type="transmembrane region" description="Helical" evidence="13">
    <location>
        <begin position="132"/>
        <end position="156"/>
    </location>
</feature>
<protein>
    <recommendedName>
        <fullName evidence="3 13">Flagellar biosynthetic protein FlhB</fullName>
    </recommendedName>
</protein>
<dbReference type="Pfam" id="PF01312">
    <property type="entry name" value="Bac_export_2"/>
    <property type="match status" value="1"/>
</dbReference>
<keyword evidence="4 13" id="KW-0813">Transport</keyword>
<dbReference type="OrthoDB" id="9807950at2"/>
<keyword evidence="14" id="KW-0966">Cell projection</keyword>
<gene>
    <name evidence="13" type="primary">flhB</name>
    <name evidence="14" type="ORF">B4O97_13180</name>
</gene>
<evidence type="ECO:0000256" key="6">
    <source>
        <dbReference type="ARBA" id="ARBA00022692"/>
    </source>
</evidence>
<dbReference type="RefSeq" id="WP_083051493.1">
    <property type="nucleotide sequence ID" value="NZ_MWQY01000014.1"/>
</dbReference>
<evidence type="ECO:0000256" key="8">
    <source>
        <dbReference type="ARBA" id="ARBA00022927"/>
    </source>
</evidence>
<dbReference type="PANTHER" id="PTHR30531:SF12">
    <property type="entry name" value="FLAGELLAR BIOSYNTHETIC PROTEIN FLHB"/>
    <property type="match status" value="1"/>
</dbReference>
<dbReference type="NCBIfam" id="TIGR00328">
    <property type="entry name" value="flhB"/>
    <property type="match status" value="1"/>
</dbReference>
<evidence type="ECO:0000256" key="11">
    <source>
        <dbReference type="ARBA" id="ARBA00023225"/>
    </source>
</evidence>
<feature type="transmembrane region" description="Helical" evidence="13">
    <location>
        <begin position="75"/>
        <end position="96"/>
    </location>
</feature>
<dbReference type="EMBL" id="MWQY01000014">
    <property type="protein sequence ID" value="ORC34260.1"/>
    <property type="molecule type" value="Genomic_DNA"/>
</dbReference>
<comment type="similarity">
    <text evidence="2 13">Belongs to the type III secretion exporter family.</text>
</comment>
<sequence length="401" mass="45504">MTGNSLTRALESLQRIYFLLLIRSRIPAGHEAVLRPWEIPLNWFAAEDEGRTEDPTEHKIRKAREEGKVAKSSEFSAAIVLLFPILAIALLGSYTLKTMLEMIQYFFTVSVETNIVGDNGIFPVFVRYSARLTLPVFGIAFVSAIMANLLQVGFLFTTKTITPDMNKIVPNLGKFLQRSFFSTEALFNLGKTFFKVIAIGLVAYINIRMEMDRIVRFVDVPFFMSLQAIALAALKILIEAALLMLALSFPDYMFQRHQHRESLKMSKQELKEERKMTEGDPLIKSRLRERMQQILSQNMMRAVPEADVVITNPTHFAIALQWKRETMSAPTVSAKGQDNMALRIREIARENSVPVIENKPLARALYAEVEIGDEIPETYYEVTAIILAQVYGMAGREREVG</sequence>
<evidence type="ECO:0000256" key="13">
    <source>
        <dbReference type="RuleBase" id="RU364091"/>
    </source>
</evidence>
<reference evidence="14 15" key="1">
    <citation type="submission" date="2017-03" db="EMBL/GenBank/DDBJ databases">
        <title>Draft Genome sequence of Marispirochaeta sp. strain JC444.</title>
        <authorList>
            <person name="Shivani Y."/>
            <person name="Subhash Y."/>
            <person name="Sasikala C."/>
            <person name="Ramana C."/>
        </authorList>
    </citation>
    <scope>NUCLEOTIDE SEQUENCE [LARGE SCALE GENOMIC DNA]</scope>
    <source>
        <strain evidence="14 15">JC444</strain>
    </source>
</reference>
<feature type="transmembrane region" description="Helical" evidence="13">
    <location>
        <begin position="228"/>
        <end position="249"/>
    </location>
</feature>
<dbReference type="InterPro" id="IPR006135">
    <property type="entry name" value="T3SS_substrate_exporter"/>
</dbReference>
<keyword evidence="11 13" id="KW-1006">Bacterial flagellum protein export</keyword>
<comment type="function">
    <text evidence="12 13">Required for formation of the rod structure in the basal body of the flagellar apparatus. Together with FliI and FliH, may constitute the export apparatus of flagellin.</text>
</comment>
<feature type="transmembrane region" description="Helical" evidence="13">
    <location>
        <begin position="185"/>
        <end position="207"/>
    </location>
</feature>
<keyword evidence="10 13" id="KW-0472">Membrane</keyword>
<keyword evidence="5 13" id="KW-1003">Cell membrane</keyword>
<keyword evidence="15" id="KW-1185">Reference proteome</keyword>
<comment type="subcellular location">
    <subcellularLocation>
        <location evidence="1">Cell membrane</location>
        <topology evidence="1">Multi-pass membrane protein</topology>
    </subcellularLocation>
</comment>
<dbReference type="PRINTS" id="PR00950">
    <property type="entry name" value="TYPE3IMSPROT"/>
</dbReference>
<evidence type="ECO:0000256" key="12">
    <source>
        <dbReference type="ARBA" id="ARBA00025078"/>
    </source>
</evidence>
<evidence type="ECO:0000313" key="14">
    <source>
        <dbReference type="EMBL" id="ORC34260.1"/>
    </source>
</evidence>
<evidence type="ECO:0000256" key="5">
    <source>
        <dbReference type="ARBA" id="ARBA00022475"/>
    </source>
</evidence>
<keyword evidence="8 13" id="KW-0653">Protein transport</keyword>
<proteinExistence type="inferred from homology"/>
<evidence type="ECO:0000256" key="10">
    <source>
        <dbReference type="ARBA" id="ARBA00023136"/>
    </source>
</evidence>
<evidence type="ECO:0000256" key="4">
    <source>
        <dbReference type="ARBA" id="ARBA00022448"/>
    </source>
</evidence>
<keyword evidence="9 13" id="KW-1133">Transmembrane helix</keyword>
<dbReference type="FunFam" id="3.40.1690.10:FF:000001">
    <property type="entry name" value="Flagellar biosynthetic protein FlhB"/>
    <property type="match status" value="1"/>
</dbReference>
<organism evidence="14 15">
    <name type="scientific">Marispirochaeta aestuarii</name>
    <dbReference type="NCBI Taxonomy" id="1963862"/>
    <lineage>
        <taxon>Bacteria</taxon>
        <taxon>Pseudomonadati</taxon>
        <taxon>Spirochaetota</taxon>
        <taxon>Spirochaetia</taxon>
        <taxon>Spirochaetales</taxon>
        <taxon>Spirochaetaceae</taxon>
        <taxon>Marispirochaeta</taxon>
    </lineage>
</organism>
<dbReference type="InterPro" id="IPR006136">
    <property type="entry name" value="FlhB"/>
</dbReference>
<dbReference type="Proteomes" id="UP000192343">
    <property type="component" value="Unassembled WGS sequence"/>
</dbReference>
<keyword evidence="7 13" id="KW-1005">Bacterial flagellum biogenesis</keyword>
<dbReference type="GO" id="GO:0009306">
    <property type="term" value="P:protein secretion"/>
    <property type="evidence" value="ECO:0007669"/>
    <property type="project" value="InterPro"/>
</dbReference>
<dbReference type="GO" id="GO:0005886">
    <property type="term" value="C:plasma membrane"/>
    <property type="evidence" value="ECO:0007669"/>
    <property type="project" value="UniProtKB-SubCell"/>
</dbReference>
<name>A0A1Y1RW04_9SPIO</name>
<dbReference type="Gene3D" id="6.10.250.2080">
    <property type="match status" value="1"/>
</dbReference>
<dbReference type="Gene3D" id="3.40.1690.10">
    <property type="entry name" value="secretion proteins EscU"/>
    <property type="match status" value="1"/>
</dbReference>
<keyword evidence="14" id="KW-0282">Flagellum</keyword>
<accession>A0A1Y1RW04</accession>